<accession>A0A830E5Y7</accession>
<dbReference type="GO" id="GO:0003824">
    <property type="term" value="F:catalytic activity"/>
    <property type="evidence" value="ECO:0007669"/>
    <property type="project" value="InterPro"/>
</dbReference>
<evidence type="ECO:0000313" key="3">
    <source>
        <dbReference type="EMBL" id="BDR92252.1"/>
    </source>
</evidence>
<keyword evidence="1" id="KW-0812">Transmembrane</keyword>
<feature type="domain" description="PLD phosphodiesterase" evidence="2">
    <location>
        <begin position="126"/>
        <end position="152"/>
    </location>
</feature>
<evidence type="ECO:0000256" key="1">
    <source>
        <dbReference type="SAM" id="Phobius"/>
    </source>
</evidence>
<keyword evidence="1" id="KW-0472">Membrane</keyword>
<dbReference type="AlphaFoldDB" id="A0A830E5Y7"/>
<keyword evidence="1" id="KW-1133">Transmembrane helix</keyword>
<reference evidence="4" key="2">
    <citation type="submission" date="2020-09" db="EMBL/GenBank/DDBJ databases">
        <authorList>
            <person name="Sun Q."/>
            <person name="Ohkuma M."/>
        </authorList>
    </citation>
    <scope>NUCLEOTIDE SEQUENCE</scope>
    <source>
        <strain evidence="4">JCM 11219</strain>
    </source>
</reference>
<reference evidence="4" key="1">
    <citation type="journal article" date="2014" name="Int. J. Syst. Evol. Microbiol.">
        <title>Complete genome sequence of Corynebacterium casei LMG S-19264T (=DSM 44701T), isolated from a smear-ripened cheese.</title>
        <authorList>
            <consortium name="US DOE Joint Genome Institute (JGI-PGF)"/>
            <person name="Walter F."/>
            <person name="Albersmeier A."/>
            <person name="Kalinowski J."/>
            <person name="Ruckert C."/>
        </authorList>
    </citation>
    <scope>NUCLEOTIDE SEQUENCE</scope>
    <source>
        <strain evidence="4">JCM 11219</strain>
    </source>
</reference>
<dbReference type="Proteomes" id="UP001060771">
    <property type="component" value="Chromosome"/>
</dbReference>
<dbReference type="InterPro" id="IPR001736">
    <property type="entry name" value="PLipase_D/transphosphatidylase"/>
</dbReference>
<organism evidence="4 5">
    <name type="scientific">Vulcanisaeta souniana JCM 11219</name>
    <dbReference type="NCBI Taxonomy" id="1293586"/>
    <lineage>
        <taxon>Archaea</taxon>
        <taxon>Thermoproteota</taxon>
        <taxon>Thermoprotei</taxon>
        <taxon>Thermoproteales</taxon>
        <taxon>Thermoproteaceae</taxon>
        <taxon>Vulcanisaeta</taxon>
    </lineage>
</organism>
<gene>
    <name evidence="4" type="ORF">GCM10007112_24020</name>
    <name evidence="3" type="ORF">Vsou_13450</name>
</gene>
<dbReference type="EMBL" id="AP026830">
    <property type="protein sequence ID" value="BDR92252.1"/>
    <property type="molecule type" value="Genomic_DNA"/>
</dbReference>
<dbReference type="GeneID" id="76206896"/>
<dbReference type="PROSITE" id="PS50035">
    <property type="entry name" value="PLD"/>
    <property type="match status" value="1"/>
</dbReference>
<keyword evidence="6" id="KW-1185">Reference proteome</keyword>
<dbReference type="Proteomes" id="UP000657075">
    <property type="component" value="Unassembled WGS sequence"/>
</dbReference>
<dbReference type="RefSeq" id="WP_188604141.1">
    <property type="nucleotide sequence ID" value="NZ_AP026830.1"/>
</dbReference>
<proteinExistence type="predicted"/>
<evidence type="ECO:0000259" key="2">
    <source>
        <dbReference type="PROSITE" id="PS50035"/>
    </source>
</evidence>
<protein>
    <recommendedName>
        <fullName evidence="2">PLD phosphodiesterase domain-containing protein</fullName>
    </recommendedName>
</protein>
<dbReference type="SUPFAM" id="SSF56024">
    <property type="entry name" value="Phospholipase D/nuclease"/>
    <property type="match status" value="1"/>
</dbReference>
<sequence length="184" mass="20470">MGYQTGRGIAGVFEAVLNAEEAMVISPWIDGQYAGRLLERVRNGRARVITSIDEDNDFYRLLRQPMASIKWSLFIPGLVLVILSPALGLFFPIPLGIGLFLILKSLKPRHSRLGLANVRVSPRIGEEGFIHIKLYIAGDRAWIGSANMTPSAVHRNIEVLVPIDVNLARRIFEDAWSRARPLTG</sequence>
<evidence type="ECO:0000313" key="5">
    <source>
        <dbReference type="Proteomes" id="UP000657075"/>
    </source>
</evidence>
<evidence type="ECO:0000313" key="4">
    <source>
        <dbReference type="EMBL" id="GGI86201.1"/>
    </source>
</evidence>
<dbReference type="EMBL" id="BMNM01000014">
    <property type="protein sequence ID" value="GGI86201.1"/>
    <property type="molecule type" value="Genomic_DNA"/>
</dbReference>
<name>A0A830E5Y7_9CREN</name>
<evidence type="ECO:0000313" key="6">
    <source>
        <dbReference type="Proteomes" id="UP001060771"/>
    </source>
</evidence>
<reference evidence="3" key="4">
    <citation type="journal article" date="2023" name="Microbiol. Resour. Announc.">
        <title>Complete Genome Sequence of Vulcanisaeta souniana Strain IC-059, a Hyperthermophilic Archaeon Isolated from Hot Spring Water in Japan.</title>
        <authorList>
            <person name="Kato S."/>
            <person name="Itoh T."/>
            <person name="Wu L."/>
            <person name="Ma J."/>
            <person name="Ohkuma M."/>
        </authorList>
    </citation>
    <scope>NUCLEOTIDE SEQUENCE</scope>
    <source>
        <strain evidence="3">JCM 11219</strain>
    </source>
</reference>
<reference evidence="6" key="3">
    <citation type="submission" date="2022-09" db="EMBL/GenBank/DDBJ databases">
        <title>Complete genome sequence of Vulcanisaeta souniana.</title>
        <authorList>
            <person name="Kato S."/>
            <person name="Itoh T."/>
            <person name="Ohkuma M."/>
        </authorList>
    </citation>
    <scope>NUCLEOTIDE SEQUENCE [LARGE SCALE GENOMIC DNA]</scope>
    <source>
        <strain evidence="6">JCM 11219</strain>
    </source>
</reference>
<feature type="transmembrane region" description="Helical" evidence="1">
    <location>
        <begin position="73"/>
        <end position="103"/>
    </location>
</feature>
<dbReference type="Gene3D" id="3.30.870.10">
    <property type="entry name" value="Endonuclease Chain A"/>
    <property type="match status" value="1"/>
</dbReference>